<feature type="transmembrane region" description="Helical" evidence="7">
    <location>
        <begin position="145"/>
        <end position="169"/>
    </location>
</feature>
<keyword evidence="5 7" id="KW-1133">Transmembrane helix</keyword>
<evidence type="ECO:0000256" key="7">
    <source>
        <dbReference type="RuleBase" id="RU363032"/>
    </source>
</evidence>
<dbReference type="PANTHER" id="PTHR43744">
    <property type="entry name" value="ABC TRANSPORTER PERMEASE PROTEIN MG189-RELATED-RELATED"/>
    <property type="match status" value="1"/>
</dbReference>
<keyword evidence="2 7" id="KW-0813">Transport</keyword>
<feature type="transmembrane region" description="Helical" evidence="7">
    <location>
        <begin position="181"/>
        <end position="204"/>
    </location>
</feature>
<proteinExistence type="inferred from homology"/>
<comment type="subcellular location">
    <subcellularLocation>
        <location evidence="1 7">Cell membrane</location>
        <topology evidence="1 7">Multi-pass membrane protein</topology>
    </subcellularLocation>
</comment>
<keyword evidence="6 7" id="KW-0472">Membrane</keyword>
<reference evidence="9 10" key="1">
    <citation type="submission" date="2017-11" db="EMBL/GenBank/DDBJ databases">
        <title>Evolution of Phototrophy in the Chloroflexi Phylum Driven by Horizontal Gene Transfer.</title>
        <authorList>
            <person name="Ward L.M."/>
            <person name="Hemp J."/>
            <person name="Shih P.M."/>
            <person name="Mcglynn S.E."/>
            <person name="Fischer W."/>
        </authorList>
    </citation>
    <scope>NUCLEOTIDE SEQUENCE [LARGE SCALE GENOMIC DNA]</scope>
    <source>
        <strain evidence="9">JP3_13</strain>
    </source>
</reference>
<evidence type="ECO:0000313" key="10">
    <source>
        <dbReference type="Proteomes" id="UP000229681"/>
    </source>
</evidence>
<feature type="domain" description="ABC transmembrane type-1" evidence="8">
    <location>
        <begin position="146"/>
        <end position="327"/>
    </location>
</feature>
<accession>A0A2M8PB04</accession>
<feature type="non-terminal residue" evidence="9">
    <location>
        <position position="327"/>
    </location>
</feature>
<dbReference type="CDD" id="cd06261">
    <property type="entry name" value="TM_PBP2"/>
    <property type="match status" value="1"/>
</dbReference>
<sequence>MTTVNLSAARLRRAKRIRKFFANTGWYTILIGFALVTVVPFLWTALMSVRPTSASVFRPGRPPEIIPYPGLIGWGYGQNEARREGAYTALPWDSSLPEGTRYGWWRDFTPVFSEWFKSVGLDQFAFPATTVNYYRVWTDVNLPRYFVNSFLVAVSVVTLQLLTCSLAAYPLSKMRFRGRDAIFYLILSTLIFPEQLTLIPSFIISVNILGLANTLQGLILPFGTNAFGIFLLRQTYQSIPDELLEAARIDGASEFGIWWRILLPLIRPGLATLAIFSFIGSWNSFLWPLLMIRQENLYTLPVGLAFLEGAFTGNLRTVAAGIMVATV</sequence>
<evidence type="ECO:0000259" key="8">
    <source>
        <dbReference type="PROSITE" id="PS50928"/>
    </source>
</evidence>
<dbReference type="Gene3D" id="1.10.3720.10">
    <property type="entry name" value="MetI-like"/>
    <property type="match status" value="1"/>
</dbReference>
<dbReference type="AlphaFoldDB" id="A0A2M8PB04"/>
<evidence type="ECO:0000256" key="1">
    <source>
        <dbReference type="ARBA" id="ARBA00004651"/>
    </source>
</evidence>
<organism evidence="9 10">
    <name type="scientific">Candidatus Thermofonsia Clade 1 bacterium</name>
    <dbReference type="NCBI Taxonomy" id="2364210"/>
    <lineage>
        <taxon>Bacteria</taxon>
        <taxon>Bacillati</taxon>
        <taxon>Chloroflexota</taxon>
        <taxon>Candidatus Thermofontia</taxon>
        <taxon>Candidatus Thermofonsia Clade 1</taxon>
    </lineage>
</organism>
<dbReference type="PROSITE" id="PS50928">
    <property type="entry name" value="ABC_TM1"/>
    <property type="match status" value="1"/>
</dbReference>
<dbReference type="PANTHER" id="PTHR43744:SF3">
    <property type="entry name" value="LACTOSE TRANSPORT SYSTEM PERMEASE PROTEIN LACG"/>
    <property type="match status" value="1"/>
</dbReference>
<dbReference type="GO" id="GO:0055085">
    <property type="term" value="P:transmembrane transport"/>
    <property type="evidence" value="ECO:0007669"/>
    <property type="project" value="InterPro"/>
</dbReference>
<evidence type="ECO:0000256" key="4">
    <source>
        <dbReference type="ARBA" id="ARBA00022692"/>
    </source>
</evidence>
<dbReference type="SUPFAM" id="SSF161098">
    <property type="entry name" value="MetI-like"/>
    <property type="match status" value="1"/>
</dbReference>
<evidence type="ECO:0000313" key="9">
    <source>
        <dbReference type="EMBL" id="PJF34715.1"/>
    </source>
</evidence>
<dbReference type="InterPro" id="IPR000515">
    <property type="entry name" value="MetI-like"/>
</dbReference>
<dbReference type="Proteomes" id="UP000229681">
    <property type="component" value="Unassembled WGS sequence"/>
</dbReference>
<feature type="transmembrane region" description="Helical" evidence="7">
    <location>
        <begin position="270"/>
        <end position="290"/>
    </location>
</feature>
<keyword evidence="4 7" id="KW-0812">Transmembrane</keyword>
<dbReference type="Pfam" id="PF00528">
    <property type="entry name" value="BPD_transp_1"/>
    <property type="match status" value="1"/>
</dbReference>
<evidence type="ECO:0000256" key="2">
    <source>
        <dbReference type="ARBA" id="ARBA00022448"/>
    </source>
</evidence>
<keyword evidence="3" id="KW-1003">Cell membrane</keyword>
<evidence type="ECO:0000256" key="5">
    <source>
        <dbReference type="ARBA" id="ARBA00022989"/>
    </source>
</evidence>
<comment type="similarity">
    <text evidence="7">Belongs to the binding-protein-dependent transport system permease family.</text>
</comment>
<dbReference type="GO" id="GO:0005886">
    <property type="term" value="C:plasma membrane"/>
    <property type="evidence" value="ECO:0007669"/>
    <property type="project" value="UniProtKB-SubCell"/>
</dbReference>
<evidence type="ECO:0000256" key="6">
    <source>
        <dbReference type="ARBA" id="ARBA00023136"/>
    </source>
</evidence>
<dbReference type="InterPro" id="IPR035906">
    <property type="entry name" value="MetI-like_sf"/>
</dbReference>
<dbReference type="EMBL" id="PGTM01000291">
    <property type="protein sequence ID" value="PJF34715.1"/>
    <property type="molecule type" value="Genomic_DNA"/>
</dbReference>
<evidence type="ECO:0000256" key="3">
    <source>
        <dbReference type="ARBA" id="ARBA00022475"/>
    </source>
</evidence>
<protein>
    <recommendedName>
        <fullName evidence="8">ABC transmembrane type-1 domain-containing protein</fullName>
    </recommendedName>
</protein>
<feature type="transmembrane region" description="Helical" evidence="7">
    <location>
        <begin position="20"/>
        <end position="43"/>
    </location>
</feature>
<feature type="transmembrane region" description="Helical" evidence="7">
    <location>
        <begin position="210"/>
        <end position="232"/>
    </location>
</feature>
<name>A0A2M8PB04_9CHLR</name>
<comment type="caution">
    <text evidence="9">The sequence shown here is derived from an EMBL/GenBank/DDBJ whole genome shotgun (WGS) entry which is preliminary data.</text>
</comment>
<gene>
    <name evidence="9" type="ORF">CUN49_14240</name>
</gene>